<feature type="region of interest" description="Disordered" evidence="3">
    <location>
        <begin position="510"/>
        <end position="568"/>
    </location>
</feature>
<dbReference type="InterPro" id="IPR009057">
    <property type="entry name" value="Homeodomain-like_sf"/>
</dbReference>
<dbReference type="InterPro" id="IPR042988">
    <property type="entry name" value="NOBOX"/>
</dbReference>
<feature type="domain" description="Homeobox" evidence="4">
    <location>
        <begin position="174"/>
        <end position="234"/>
    </location>
</feature>
<sequence length="568" mass="59124">MEPTQKPCQEPRGPEGGGKPLAAGPEQETPLLPPLPSSAPPTQGVPSGEPPASCAVSGEKPSSGAPGAMSGADAAGGSEAAHRQRAQPQGEGCPLPRREAKAGKRPPSPGSGKQKPSTTAGGPASPSPPSAQTAHNPVPCGSGRGSCHLANLLSTLAQNSQNTDPKRPPEVTCQARKKTRTLYRSDQLEELERLFQADHYPDSDKRREIAQTVGVTPQRIMVWFQNRRAKWRKVEKLNGKEGKGSAAAPAPGPAPGPASSQCSAGTEMPPAAPMDPQLGAFPQEPPLDTLPDPPMLLTSDQTLAPVPQTEGAQGVAVTPPLFSPPPVRRASLPFPFGPVHTPQLTPLLMDALGSDSSHKDGFCGSWGTSVTPPPTCSFLEELEPQDYHQGLSQVSQVPQTQLFQTPQPQLPYLHPFTFPSPSSLTPPLLEDPFFPLPYGPGGGASQSYFPAPPGGQVLLQPPAGNLGTVPWSDPCLPELPFPGPFWPQTLGQPPGADGYFPEVFLAPCAQAATPQPSPGPSQLPAGARPEAGPSLSRGPEEPPPPPAAAEQHPAPEEGREEDKGSQGP</sequence>
<evidence type="ECO:0000256" key="1">
    <source>
        <dbReference type="PROSITE-ProRule" id="PRU00108"/>
    </source>
</evidence>
<evidence type="ECO:0000259" key="4">
    <source>
        <dbReference type="PROSITE" id="PS50071"/>
    </source>
</evidence>
<feature type="region of interest" description="Disordered" evidence="3">
    <location>
        <begin position="1"/>
        <end position="184"/>
    </location>
</feature>
<dbReference type="PANTHER" id="PTHR47060:SF1">
    <property type="entry name" value="HOMEOBOX PROTEIN NOBOX"/>
    <property type="match status" value="1"/>
</dbReference>
<dbReference type="SMART" id="SM00389">
    <property type="entry name" value="HOX"/>
    <property type="match status" value="1"/>
</dbReference>
<dbReference type="PROSITE" id="PS50071">
    <property type="entry name" value="HOMEOBOX_2"/>
    <property type="match status" value="1"/>
</dbReference>
<name>A0A834DMG7_9CHIR</name>
<reference evidence="5 6" key="1">
    <citation type="journal article" date="2020" name="Nature">
        <title>Six reference-quality genomes reveal evolution of bat adaptations.</title>
        <authorList>
            <person name="Jebb D."/>
            <person name="Huang Z."/>
            <person name="Pippel M."/>
            <person name="Hughes G.M."/>
            <person name="Lavrichenko K."/>
            <person name="Devanna P."/>
            <person name="Winkler S."/>
            <person name="Jermiin L.S."/>
            <person name="Skirmuntt E.C."/>
            <person name="Katzourakis A."/>
            <person name="Burkitt-Gray L."/>
            <person name="Ray D.A."/>
            <person name="Sullivan K.A.M."/>
            <person name="Roscito J.G."/>
            <person name="Kirilenko B.M."/>
            <person name="Davalos L.M."/>
            <person name="Corthals A.P."/>
            <person name="Power M.L."/>
            <person name="Jones G."/>
            <person name="Ransome R.D."/>
            <person name="Dechmann D.K.N."/>
            <person name="Locatelli A.G."/>
            <person name="Puechmaille S.J."/>
            <person name="Fedrigo O."/>
            <person name="Jarvis E.D."/>
            <person name="Hiller M."/>
            <person name="Vernes S.C."/>
            <person name="Myers E.W."/>
            <person name="Teeling E.C."/>
        </authorList>
    </citation>
    <scope>NUCLEOTIDE SEQUENCE [LARGE SCALE GENOMIC DNA]</scope>
    <source>
        <strain evidence="5">Bat1K_MPI-CBG_1</strain>
    </source>
</reference>
<dbReference type="EMBL" id="JABVXQ010000011">
    <property type="protein sequence ID" value="KAF6086451.1"/>
    <property type="molecule type" value="Genomic_DNA"/>
</dbReference>
<evidence type="ECO:0000313" key="5">
    <source>
        <dbReference type="EMBL" id="KAF6086451.1"/>
    </source>
</evidence>
<keyword evidence="1 2" id="KW-0238">DNA-binding</keyword>
<gene>
    <name evidence="5" type="ORF">HJG60_013907</name>
</gene>
<keyword evidence="1 2" id="KW-0539">Nucleus</keyword>
<feature type="compositionally biased region" description="Low complexity" evidence="3">
    <location>
        <begin position="62"/>
        <end position="79"/>
    </location>
</feature>
<keyword evidence="1 2" id="KW-0371">Homeobox</keyword>
<comment type="caution">
    <text evidence="5">The sequence shown here is derived from an EMBL/GenBank/DDBJ whole genome shotgun (WGS) entry which is preliminary data.</text>
</comment>
<feature type="region of interest" description="Disordered" evidence="3">
    <location>
        <begin position="237"/>
        <end position="300"/>
    </location>
</feature>
<dbReference type="Pfam" id="PF00046">
    <property type="entry name" value="Homeodomain"/>
    <property type="match status" value="1"/>
</dbReference>
<feature type="compositionally biased region" description="Basic and acidic residues" evidence="3">
    <location>
        <begin position="553"/>
        <end position="568"/>
    </location>
</feature>
<comment type="subcellular location">
    <subcellularLocation>
        <location evidence="1 2">Nucleus</location>
    </subcellularLocation>
</comment>
<dbReference type="AlphaFoldDB" id="A0A834DMG7"/>
<dbReference type="GO" id="GO:0000978">
    <property type="term" value="F:RNA polymerase II cis-regulatory region sequence-specific DNA binding"/>
    <property type="evidence" value="ECO:0007669"/>
    <property type="project" value="TreeGrafter"/>
</dbReference>
<dbReference type="Gene3D" id="1.10.10.60">
    <property type="entry name" value="Homeodomain-like"/>
    <property type="match status" value="1"/>
</dbReference>
<evidence type="ECO:0000256" key="3">
    <source>
        <dbReference type="SAM" id="MobiDB-lite"/>
    </source>
</evidence>
<feature type="compositionally biased region" description="Low complexity" evidence="3">
    <location>
        <begin position="110"/>
        <end position="134"/>
    </location>
</feature>
<dbReference type="InterPro" id="IPR001356">
    <property type="entry name" value="HD"/>
</dbReference>
<proteinExistence type="predicted"/>
<evidence type="ECO:0000256" key="2">
    <source>
        <dbReference type="RuleBase" id="RU000682"/>
    </source>
</evidence>
<dbReference type="SUPFAM" id="SSF46689">
    <property type="entry name" value="Homeodomain-like"/>
    <property type="match status" value="1"/>
</dbReference>
<protein>
    <submittedName>
        <fullName evidence="5">NOBOX oogenesis homeobox</fullName>
    </submittedName>
</protein>
<evidence type="ECO:0000313" key="6">
    <source>
        <dbReference type="Proteomes" id="UP000664940"/>
    </source>
</evidence>
<dbReference type="Proteomes" id="UP000664940">
    <property type="component" value="Unassembled WGS sequence"/>
</dbReference>
<accession>A0A834DMG7</accession>
<feature type="compositionally biased region" description="Polar residues" evidence="3">
    <location>
        <begin position="152"/>
        <end position="163"/>
    </location>
</feature>
<organism evidence="5 6">
    <name type="scientific">Phyllostomus discolor</name>
    <name type="common">pale spear-nosed bat</name>
    <dbReference type="NCBI Taxonomy" id="89673"/>
    <lineage>
        <taxon>Eukaryota</taxon>
        <taxon>Metazoa</taxon>
        <taxon>Chordata</taxon>
        <taxon>Craniata</taxon>
        <taxon>Vertebrata</taxon>
        <taxon>Euteleostomi</taxon>
        <taxon>Mammalia</taxon>
        <taxon>Eutheria</taxon>
        <taxon>Laurasiatheria</taxon>
        <taxon>Chiroptera</taxon>
        <taxon>Yangochiroptera</taxon>
        <taxon>Phyllostomidae</taxon>
        <taxon>Phyllostominae</taxon>
        <taxon>Phyllostomus</taxon>
    </lineage>
</organism>
<dbReference type="GO" id="GO:0005634">
    <property type="term" value="C:nucleus"/>
    <property type="evidence" value="ECO:0007669"/>
    <property type="project" value="UniProtKB-SubCell"/>
</dbReference>
<feature type="DNA-binding region" description="Homeobox" evidence="1">
    <location>
        <begin position="176"/>
        <end position="235"/>
    </location>
</feature>
<dbReference type="CDD" id="cd00086">
    <property type="entry name" value="homeodomain"/>
    <property type="match status" value="1"/>
</dbReference>
<dbReference type="GO" id="GO:0000981">
    <property type="term" value="F:DNA-binding transcription factor activity, RNA polymerase II-specific"/>
    <property type="evidence" value="ECO:0007669"/>
    <property type="project" value="TreeGrafter"/>
</dbReference>
<dbReference type="FunFam" id="1.10.10.60:FF:000396">
    <property type="entry name" value="NOBOX oogenesis homeobox"/>
    <property type="match status" value="1"/>
</dbReference>
<feature type="compositionally biased region" description="Low complexity" evidence="3">
    <location>
        <begin position="286"/>
        <end position="298"/>
    </location>
</feature>
<dbReference type="PANTHER" id="PTHR47060">
    <property type="entry name" value="HOMEOBOX PROTEIN NOBOX"/>
    <property type="match status" value="1"/>
</dbReference>